<evidence type="ECO:0000256" key="9">
    <source>
        <dbReference type="ARBA" id="ARBA00039658"/>
    </source>
</evidence>
<feature type="region of interest" description="Disordered" evidence="10">
    <location>
        <begin position="1237"/>
        <end position="1287"/>
    </location>
</feature>
<dbReference type="InterPro" id="IPR043128">
    <property type="entry name" value="Rev_trsase/Diguanyl_cyclase"/>
</dbReference>
<dbReference type="Pfam" id="PF00078">
    <property type="entry name" value="RVT_1"/>
    <property type="match status" value="1"/>
</dbReference>
<evidence type="ECO:0000256" key="6">
    <source>
        <dbReference type="ARBA" id="ARBA00022759"/>
    </source>
</evidence>
<dbReference type="EMBL" id="JAINUF010000004">
    <property type="protein sequence ID" value="KAJ8364099.1"/>
    <property type="molecule type" value="Genomic_DNA"/>
</dbReference>
<dbReference type="InterPro" id="IPR000477">
    <property type="entry name" value="RT_dom"/>
</dbReference>
<dbReference type="GO" id="GO:0004190">
    <property type="term" value="F:aspartic-type endopeptidase activity"/>
    <property type="evidence" value="ECO:0007669"/>
    <property type="project" value="InterPro"/>
</dbReference>
<dbReference type="GO" id="GO:0003676">
    <property type="term" value="F:nucleic acid binding"/>
    <property type="evidence" value="ECO:0007669"/>
    <property type="project" value="InterPro"/>
</dbReference>
<evidence type="ECO:0000256" key="4">
    <source>
        <dbReference type="ARBA" id="ARBA00022695"/>
    </source>
</evidence>
<dbReference type="Gene3D" id="1.10.340.70">
    <property type="match status" value="1"/>
</dbReference>
<dbReference type="FunFam" id="1.10.340.70:FF:000001">
    <property type="entry name" value="Retrovirus-related Pol polyprotein from transposon gypsy-like Protein"/>
    <property type="match status" value="1"/>
</dbReference>
<evidence type="ECO:0000256" key="10">
    <source>
        <dbReference type="SAM" id="MobiDB-lite"/>
    </source>
</evidence>
<evidence type="ECO:0000313" key="13">
    <source>
        <dbReference type="Proteomes" id="UP001152622"/>
    </source>
</evidence>
<feature type="domain" description="Integrase catalytic" evidence="11">
    <location>
        <begin position="949"/>
        <end position="1107"/>
    </location>
</feature>
<feature type="region of interest" description="Disordered" evidence="10">
    <location>
        <begin position="200"/>
        <end position="276"/>
    </location>
</feature>
<keyword evidence="3" id="KW-0808">Transferase</keyword>
<dbReference type="Gene3D" id="3.30.420.10">
    <property type="entry name" value="Ribonuclease H-like superfamily/Ribonuclease H"/>
    <property type="match status" value="1"/>
</dbReference>
<evidence type="ECO:0000256" key="8">
    <source>
        <dbReference type="ARBA" id="ARBA00022918"/>
    </source>
</evidence>
<dbReference type="InterPro" id="IPR001969">
    <property type="entry name" value="Aspartic_peptidase_AS"/>
</dbReference>
<evidence type="ECO:0000256" key="1">
    <source>
        <dbReference type="ARBA" id="ARBA00010879"/>
    </source>
</evidence>
<reference evidence="12" key="1">
    <citation type="journal article" date="2023" name="Science">
        <title>Genome structures resolve the early diversification of teleost fishes.</title>
        <authorList>
            <person name="Parey E."/>
            <person name="Louis A."/>
            <person name="Montfort J."/>
            <person name="Bouchez O."/>
            <person name="Roques C."/>
            <person name="Iampietro C."/>
            <person name="Lluch J."/>
            <person name="Castinel A."/>
            <person name="Donnadieu C."/>
            <person name="Desvignes T."/>
            <person name="Floi Bucao C."/>
            <person name="Jouanno E."/>
            <person name="Wen M."/>
            <person name="Mejri S."/>
            <person name="Dirks R."/>
            <person name="Jansen H."/>
            <person name="Henkel C."/>
            <person name="Chen W.J."/>
            <person name="Zahm M."/>
            <person name="Cabau C."/>
            <person name="Klopp C."/>
            <person name="Thompson A.W."/>
            <person name="Robinson-Rechavi M."/>
            <person name="Braasch I."/>
            <person name="Lecointre G."/>
            <person name="Bobe J."/>
            <person name="Postlethwait J.H."/>
            <person name="Berthelot C."/>
            <person name="Roest Crollius H."/>
            <person name="Guiguen Y."/>
        </authorList>
    </citation>
    <scope>NUCLEOTIDE SEQUENCE</scope>
    <source>
        <strain evidence="12">WJC10195</strain>
    </source>
</reference>
<dbReference type="SUPFAM" id="SSF53098">
    <property type="entry name" value="Ribonuclease H-like"/>
    <property type="match status" value="1"/>
</dbReference>
<dbReference type="InterPro" id="IPR054465">
    <property type="entry name" value="Integrase_p58-like_C"/>
</dbReference>
<dbReference type="SUPFAM" id="SSF56672">
    <property type="entry name" value="DNA/RNA polymerases"/>
    <property type="match status" value="1"/>
</dbReference>
<dbReference type="Pfam" id="PF22938">
    <property type="entry name" value="Integrase_p58_C"/>
    <property type="match status" value="1"/>
</dbReference>
<dbReference type="InterPro" id="IPR001584">
    <property type="entry name" value="Integrase_cat-core"/>
</dbReference>
<dbReference type="PANTHER" id="PTHR47018:SF1">
    <property type="entry name" value="TESMIN_TSO1-LIKE CXC DOMAIN-CONTAINING PROTEIN"/>
    <property type="match status" value="1"/>
</dbReference>
<protein>
    <recommendedName>
        <fullName evidence="9">Gypsy retrotransposon integrase-like protein 1</fullName>
        <ecNumber evidence="2">3.1.26.4</ecNumber>
    </recommendedName>
</protein>
<dbReference type="Pfam" id="PF00665">
    <property type="entry name" value="rve"/>
    <property type="match status" value="1"/>
</dbReference>
<comment type="caution">
    <text evidence="12">The sequence shown here is derived from an EMBL/GenBank/DDBJ whole genome shotgun (WGS) entry which is preliminary data.</text>
</comment>
<dbReference type="CDD" id="cd09274">
    <property type="entry name" value="RNase_HI_RT_Ty3"/>
    <property type="match status" value="1"/>
</dbReference>
<accession>A0A9Q1J268</accession>
<dbReference type="PROSITE" id="PS50994">
    <property type="entry name" value="INTEGRASE"/>
    <property type="match status" value="1"/>
</dbReference>
<dbReference type="Pfam" id="PF17921">
    <property type="entry name" value="Integrase_H2C2"/>
    <property type="match status" value="1"/>
</dbReference>
<dbReference type="CDD" id="cd01647">
    <property type="entry name" value="RT_LTR"/>
    <property type="match status" value="1"/>
</dbReference>
<evidence type="ECO:0000313" key="12">
    <source>
        <dbReference type="EMBL" id="KAJ8364099.1"/>
    </source>
</evidence>
<evidence type="ECO:0000256" key="2">
    <source>
        <dbReference type="ARBA" id="ARBA00012180"/>
    </source>
</evidence>
<evidence type="ECO:0000259" key="11">
    <source>
        <dbReference type="PROSITE" id="PS50994"/>
    </source>
</evidence>
<dbReference type="GO" id="GO:0003964">
    <property type="term" value="F:RNA-directed DNA polymerase activity"/>
    <property type="evidence" value="ECO:0007669"/>
    <property type="project" value="UniProtKB-KW"/>
</dbReference>
<dbReference type="CDD" id="cd00303">
    <property type="entry name" value="retropepsin_like"/>
    <property type="match status" value="1"/>
</dbReference>
<keyword evidence="4" id="KW-0548">Nucleotidyltransferase</keyword>
<comment type="similarity">
    <text evidence="1">Belongs to the beta type-B retroviral polymerase family. HERV class-II K(HML-2) pol subfamily.</text>
</comment>
<dbReference type="FunFam" id="3.10.20.370:FF:000001">
    <property type="entry name" value="Retrovirus-related Pol polyprotein from transposon 17.6-like protein"/>
    <property type="match status" value="1"/>
</dbReference>
<dbReference type="Gene3D" id="3.10.10.10">
    <property type="entry name" value="HIV Type 1 Reverse Transcriptase, subunit A, domain 1"/>
    <property type="match status" value="1"/>
</dbReference>
<dbReference type="GO" id="GO:0006508">
    <property type="term" value="P:proteolysis"/>
    <property type="evidence" value="ECO:0007669"/>
    <property type="project" value="InterPro"/>
</dbReference>
<evidence type="ECO:0000256" key="3">
    <source>
        <dbReference type="ARBA" id="ARBA00022679"/>
    </source>
</evidence>
<dbReference type="Pfam" id="PF17917">
    <property type="entry name" value="RT_RNaseH"/>
    <property type="match status" value="1"/>
</dbReference>
<name>A0A9Q1J268_SYNKA</name>
<dbReference type="FunFam" id="3.30.420.10:FF:000032">
    <property type="entry name" value="Retrovirus-related Pol polyprotein from transposon 297-like Protein"/>
    <property type="match status" value="1"/>
</dbReference>
<sequence>MTSTEWQTPAVRVSRRPDGFSGRQENSASVSCDCTPAKPTMQLKLPRFNGTALLESYLAQLELAAQLSGWTPEQTAGHLALALEGPALEHRSAEASREKLLSRYRCEESWGKVAADVQRYVREAYPEFNAAAQEKLALHAFLRALTPERLRDHVSLAQPGSISVALVKITRAEDTLAIRSTPQPTRQHIRVADVEEVRWTRTPLQRPAGRQGRCDEPGHIARDCPAPAPAPKPRKPPPSGKRGRDAAVRRTPPREPTVLNQVHTPVPKPSPALPAPVAKIPATSAEASTTAFKKATEHKSHPRVGRLGKASGLYLHCRLDGQACRALVDTGATISLVRPGVLHNTGGPQLPGAWTPTATPLTSVTGAKMAMRGKKEVKQQLKSLLDGNTDLFAVRDEDCTQTKLVQHTINTDTAQPIRLRPHRMSPAKRLVAEEKVKEMAAAGVIEPSDSPWVVPAVLVQKKSGEWRFCVDYRRLNSATTKDSYPLPRIDEALDHISGSSWFSSLDLRSRCVVYLDDLLVHASDFQQALANLTDMLAAIRQAGLRLNPKKCQLLRRETAFLGHIVSERGVATDPSKVTAVRDWPVPGNVGELRSFLGLASYYRRFVRDFATLASPLHRLTDKCRPFVWQEGQSMAFDQLRAALTEAPVLAYPDAQRPFIVLSQEDEDSERVVAYYSRALGKAERNYCVTRRELLAVVRALHHFRPYLQGSHFLLRTDHASLTWLLNFKDPEGQVARWLEQLQGYDFEIRHQAGRLHGNADALSRRLCAAQECRYCSRQEERDQVSPDVAVVQASGDAEGWLPLTPMELREAQEADSTLGKVRGWLEAGQCPERSVVSAESPELKSYYSLYSSLVQRDGLLYRRWQSPGRGSDILQLLVPRALRPDVLRLVHGSVGAGHFGNNKTLHWLRGKFHWPGCRHNVELHVHCCDSCMAQKGPSQRSRAPLQQHLVGAPMERVGVDVLGPFPVTDSGNRYILVAMDYFTKWPEAFAIPDQSAATTAERFVEMFTRFGAPAELHSDQGRNFESQVLAEVCKRLGVTKTRTTPLHPQSDGLVERFNRTLATQLAILASQHQRDWDRHLPLVLWAYRSAVQESSQLTPAALMFGRELRTPVDLVFGAPPEPEEPSRTREEYYHRLRNCLLVAHDFARKAQASAGFKQKRWYDTRCRGRAFAAGEQVWVYCPERKKGLSPKLRASWRGPGEVVERLSEVVYRIRMPGRGRLVVLHQDRLAPYRPLATPDAAEPEVSSDTALPSEPEHSYTLLSATGRPKRHRRPPGHLRDFDPAGNDGLHEATTFQLDKRVRTAATLLQDTELLGRLSAGDMVAIEAKYHTRCLVGLYNRARKANLEGLEDNGQVHAASTSGVVFAELVLYIEETRQHDGSAPVFKLAELAQLYKSRMAQLGVEVDNRVNSTRLKEKLLVEFPDMRAYTKGRDVLMAFEDDIGTALAKACEQDNNKDAVHIARAAQIVRRHIFGEAKPFNGFPERCQEDSVPQLLLTLVNMVLEGPSIKDQMEEATSPAALAIAQLLKFNSVKHKRAPDKAAVVRHSTAQEAPVPLYIGLMLHAHTRKKELVDRMAHLGLSISYDRVLQLSTQMGNNVCQQFHREQVVCPPQLRSHVFTTAAVDNIDHNPSSTTARDSFHGTAISLIQHPSFVGEGTDQSLLVLSGPEGECSKTIDRLPAYYTEVPPVASNMKVSQVPETRVESLTRDGYSQHTKEEYQWLDNARDVIENKTTADDSLDTSWAAFHASRQPLGIRATCSTVLLPLFQESAHTVAMIKHSLDVISKAVEHLNPGQSPVVTFDQPLYALAKQIQFKWPEKYGEDKLVVMFGGLHIEMAALKMLGNWLQGSGWVEALVQADISSPGTADSFLKAAHVSRTRRAHQITAAALNVLQHRAYDSYCQTQTDQVPLAFEAWCRQRVENIPQFQYWSIVLELELLVLVCVRSLREASFSMYLDALIELAKWFHAMDHTHYARWIPVHLRDMAELPRTHPSIAQAFRAGNFTVQKTKKVFSSMAIDQAHEQMNACIKGDGGAVGLTDNPSALLRWMVAGPEVARTIQEFEIGSKKSDDTRHHDQTTSVQVSFIKDVRSLVSAMEHFGNPFEEESKDLIVLHSKEIAGPSAAEAVRKVKQTGEHQFEAFTRERLVERTKPVDDTITRNKLMVFGTSTVRRVSKHTQKLVSLKQDMELFSRLYIACQTRDGNLHEFFRHENQSCPPALSDGGGLRLGLKSDLLPCLEQVHSAYSASPKVTCTIVDGAAIIQMLKPSSVKTFNDYAHVIFIPYLTRKFESVSRLDLVWDRYLSESLKAATRAKRGTGVQRRVVGAAAIPRNWQNFLRVDSNKTELFALLSDALLRSFVQEDKQLVVTNDMEVLSKPPLPDRSSIAPCTHEEADSRMLLHVAHAARNGHHKIMIQTVDTDVVVLAVAVAQTLQPEDELWLAFGTGKNFRYLAAHEIAAGLGPEKARALPVFHALTGCDTVSSFVGHGKKTAWAVWAVFPELTHALLKLSSAPNDIPQEVMATIERFIILLYDRTSTCTEIDTARRKLFAKRHNVQSIPPTKAALEEHVKRAVYQGGHVWGQVLVSTPELPSPCRWGWSKTSEGYYEPLWTCLPDAGQSSYELVSCKCKKGCVGQCKCKKAQLECTALCFCEGECE</sequence>
<feature type="region of interest" description="Disordered" evidence="10">
    <location>
        <begin position="1"/>
        <end position="31"/>
    </location>
</feature>
<dbReference type="InterPro" id="IPR036397">
    <property type="entry name" value="RNaseH_sf"/>
</dbReference>
<dbReference type="GO" id="GO:0004523">
    <property type="term" value="F:RNA-DNA hybrid ribonuclease activity"/>
    <property type="evidence" value="ECO:0007669"/>
    <property type="project" value="UniProtKB-EC"/>
</dbReference>
<dbReference type="InterPro" id="IPR041373">
    <property type="entry name" value="RT_RNaseH"/>
</dbReference>
<dbReference type="InterPro" id="IPR012337">
    <property type="entry name" value="RNaseH-like_sf"/>
</dbReference>
<keyword evidence="7" id="KW-0378">Hydrolase</keyword>
<dbReference type="Gene3D" id="3.30.70.270">
    <property type="match status" value="3"/>
</dbReference>
<keyword evidence="6" id="KW-0255">Endonuclease</keyword>
<evidence type="ECO:0000256" key="5">
    <source>
        <dbReference type="ARBA" id="ARBA00022722"/>
    </source>
</evidence>
<organism evidence="12 13">
    <name type="scientific">Synaphobranchus kaupii</name>
    <name type="common">Kaup's arrowtooth eel</name>
    <dbReference type="NCBI Taxonomy" id="118154"/>
    <lineage>
        <taxon>Eukaryota</taxon>
        <taxon>Metazoa</taxon>
        <taxon>Chordata</taxon>
        <taxon>Craniata</taxon>
        <taxon>Vertebrata</taxon>
        <taxon>Euteleostomi</taxon>
        <taxon>Actinopterygii</taxon>
        <taxon>Neopterygii</taxon>
        <taxon>Teleostei</taxon>
        <taxon>Anguilliformes</taxon>
        <taxon>Synaphobranchidae</taxon>
        <taxon>Synaphobranchus</taxon>
    </lineage>
</organism>
<keyword evidence="13" id="KW-1185">Reference proteome</keyword>
<dbReference type="InterPro" id="IPR043502">
    <property type="entry name" value="DNA/RNA_pol_sf"/>
</dbReference>
<feature type="compositionally biased region" description="Basic residues" evidence="10">
    <location>
        <begin position="1267"/>
        <end position="1276"/>
    </location>
</feature>
<proteinExistence type="inferred from homology"/>
<dbReference type="InterPro" id="IPR041588">
    <property type="entry name" value="Integrase_H2C2"/>
</dbReference>
<dbReference type="OrthoDB" id="413122at2759"/>
<dbReference type="FunFam" id="3.30.70.270:FF:000020">
    <property type="entry name" value="Transposon Tf2-6 polyprotein-like Protein"/>
    <property type="match status" value="1"/>
</dbReference>
<dbReference type="GO" id="GO:0015074">
    <property type="term" value="P:DNA integration"/>
    <property type="evidence" value="ECO:0007669"/>
    <property type="project" value="InterPro"/>
</dbReference>
<dbReference type="EC" id="3.1.26.4" evidence="2"/>
<evidence type="ECO:0000256" key="7">
    <source>
        <dbReference type="ARBA" id="ARBA00022801"/>
    </source>
</evidence>
<gene>
    <name evidence="12" type="ORF">SKAU_G00129300</name>
</gene>
<feature type="compositionally biased region" description="Basic and acidic residues" evidence="10">
    <location>
        <begin position="212"/>
        <end position="222"/>
    </location>
</feature>
<feature type="compositionally biased region" description="Pro residues" evidence="10">
    <location>
        <begin position="226"/>
        <end position="239"/>
    </location>
</feature>
<dbReference type="PROSITE" id="PS00141">
    <property type="entry name" value="ASP_PROTEASE"/>
    <property type="match status" value="1"/>
</dbReference>
<dbReference type="Proteomes" id="UP001152622">
    <property type="component" value="Chromosome 4"/>
</dbReference>
<dbReference type="PANTHER" id="PTHR47018">
    <property type="entry name" value="CXC DOMAIN-CONTAINING PROTEIN-RELATED"/>
    <property type="match status" value="1"/>
</dbReference>
<keyword evidence="8" id="KW-0695">RNA-directed DNA polymerase</keyword>
<keyword evidence="5" id="KW-0540">Nuclease</keyword>